<dbReference type="InterPro" id="IPR007280">
    <property type="entry name" value="Peptidase_C_arc/bac"/>
</dbReference>
<proteinExistence type="predicted"/>
<dbReference type="Pfam" id="PF04151">
    <property type="entry name" value="PPC"/>
    <property type="match status" value="1"/>
</dbReference>
<dbReference type="InterPro" id="IPR039564">
    <property type="entry name" value="Peptidase_C39-like"/>
</dbReference>
<dbReference type="Gene3D" id="3.90.70.10">
    <property type="entry name" value="Cysteine proteinases"/>
    <property type="match status" value="1"/>
</dbReference>
<dbReference type="EMBL" id="JARRAG010000004">
    <property type="protein sequence ID" value="MDG3008293.1"/>
    <property type="molecule type" value="Genomic_DNA"/>
</dbReference>
<dbReference type="SUPFAM" id="SSF89260">
    <property type="entry name" value="Collagen-binding domain"/>
    <property type="match status" value="1"/>
</dbReference>
<accession>A0ABT6FLP6</accession>
<evidence type="ECO:0000259" key="3">
    <source>
        <dbReference type="Pfam" id="PF13529"/>
    </source>
</evidence>
<feature type="region of interest" description="Disordered" evidence="1">
    <location>
        <begin position="1"/>
        <end position="61"/>
    </location>
</feature>
<dbReference type="Pfam" id="PF13529">
    <property type="entry name" value="Peptidase_C39_2"/>
    <property type="match status" value="1"/>
</dbReference>
<protein>
    <submittedName>
        <fullName evidence="4">Pre-peptidase C-terminal domain-containing protein</fullName>
    </submittedName>
</protein>
<feature type="region of interest" description="Disordered" evidence="1">
    <location>
        <begin position="138"/>
        <end position="160"/>
    </location>
</feature>
<feature type="domain" description="Peptidase C39-like" evidence="3">
    <location>
        <begin position="276"/>
        <end position="421"/>
    </location>
</feature>
<feature type="compositionally biased region" description="Basic and acidic residues" evidence="1">
    <location>
        <begin position="1"/>
        <end position="12"/>
    </location>
</feature>
<gene>
    <name evidence="4" type="ORF">PZE19_31380</name>
</gene>
<evidence type="ECO:0000313" key="4">
    <source>
        <dbReference type="EMBL" id="MDG3008293.1"/>
    </source>
</evidence>
<dbReference type="RefSeq" id="WP_277864618.1">
    <property type="nucleotide sequence ID" value="NZ_JARRAG010000004.1"/>
</dbReference>
<evidence type="ECO:0000256" key="1">
    <source>
        <dbReference type="SAM" id="MobiDB-lite"/>
    </source>
</evidence>
<dbReference type="Proteomes" id="UP001216907">
    <property type="component" value="Unassembled WGS sequence"/>
</dbReference>
<evidence type="ECO:0000259" key="2">
    <source>
        <dbReference type="Pfam" id="PF04151"/>
    </source>
</evidence>
<feature type="domain" description="Peptidase C-terminal archaeal/bacterial" evidence="2">
    <location>
        <begin position="62"/>
        <end position="125"/>
    </location>
</feature>
<sequence length="462" mass="48486">MPTIDALDRRDLPSASPATAALGGRTPGLVPASNDSRSEAVDLGSIRGTETRTGQVGGSDSRDYYRFEAKRGRLEVRLTGLSADLDFELLDSRGDRIGSAARNPGSRSESKGYTLGGGTYYVKVYPGVDDARSDYSLSLKSTPASSPGASGSGGGASTASDPVKVVGRVLRITGDGDGNDVVVTRSGGKFRVRVETVLSSGFSIVPIKFDKTYPAAKIDEIVFVGNGGDDSFDARGVTIKATAVGGSGRDHAVGRAGKLVADAESVQLTGLPDGTPQTRNTCGPNSAYRVIRSLGGTATYQQIIDRASESSIVSRWALGTTGRTLVDAMNSLRRGLSGRPSFSLKTQSSLEAMFAQLREGNPVVAMVRVSGAEIYSVGGAVGDFLDRIPGVGGVTRHEIPSLHWVAVDGFDRARSLVFFTDTDGGHYQQSFDSFDSNFNWNFGTAQNTILQGLGIVKGTFIA</sequence>
<reference evidence="4 5" key="1">
    <citation type="submission" date="2023-03" db="EMBL/GenBank/DDBJ databases">
        <title>Paludisphaera mucosa sp. nov. a novel planctomycete from northern fen.</title>
        <authorList>
            <person name="Ivanova A."/>
        </authorList>
    </citation>
    <scope>NUCLEOTIDE SEQUENCE [LARGE SCALE GENOMIC DNA]</scope>
    <source>
        <strain evidence="4 5">Pla2</strain>
    </source>
</reference>
<dbReference type="Gene3D" id="2.60.120.380">
    <property type="match status" value="1"/>
</dbReference>
<name>A0ABT6FLP6_9BACT</name>
<organism evidence="4 5">
    <name type="scientific">Paludisphaera mucosa</name>
    <dbReference type="NCBI Taxonomy" id="3030827"/>
    <lineage>
        <taxon>Bacteria</taxon>
        <taxon>Pseudomonadati</taxon>
        <taxon>Planctomycetota</taxon>
        <taxon>Planctomycetia</taxon>
        <taxon>Isosphaerales</taxon>
        <taxon>Isosphaeraceae</taxon>
        <taxon>Paludisphaera</taxon>
    </lineage>
</organism>
<comment type="caution">
    <text evidence="4">The sequence shown here is derived from an EMBL/GenBank/DDBJ whole genome shotgun (WGS) entry which is preliminary data.</text>
</comment>
<evidence type="ECO:0000313" key="5">
    <source>
        <dbReference type="Proteomes" id="UP001216907"/>
    </source>
</evidence>
<keyword evidence="5" id="KW-1185">Reference proteome</keyword>